<feature type="non-terminal residue" evidence="1">
    <location>
        <position position="48"/>
    </location>
</feature>
<keyword evidence="2" id="KW-1185">Reference proteome</keyword>
<evidence type="ECO:0000313" key="2">
    <source>
        <dbReference type="Proteomes" id="UP000789366"/>
    </source>
</evidence>
<dbReference type="Proteomes" id="UP000789366">
    <property type="component" value="Unassembled WGS sequence"/>
</dbReference>
<proteinExistence type="predicted"/>
<protein>
    <submittedName>
        <fullName evidence="1">13532_t:CDS:1</fullName>
    </submittedName>
</protein>
<dbReference type="EMBL" id="CAJVPW010016454">
    <property type="protein sequence ID" value="CAG8670109.1"/>
    <property type="molecule type" value="Genomic_DNA"/>
</dbReference>
<gene>
    <name evidence="1" type="ORF">SPELUC_LOCUS9618</name>
</gene>
<reference evidence="1" key="1">
    <citation type="submission" date="2021-06" db="EMBL/GenBank/DDBJ databases">
        <authorList>
            <person name="Kallberg Y."/>
            <person name="Tangrot J."/>
            <person name="Rosling A."/>
        </authorList>
    </citation>
    <scope>NUCLEOTIDE SEQUENCE</scope>
    <source>
        <strain evidence="1">28 12/20/2015</strain>
    </source>
</reference>
<evidence type="ECO:0000313" key="1">
    <source>
        <dbReference type="EMBL" id="CAG8670109.1"/>
    </source>
</evidence>
<accession>A0ACA9NPI3</accession>
<name>A0ACA9NPI3_9GLOM</name>
<sequence length="48" mass="5435">MNDTKVDKSTIDNAKVDKSTIDDTEVDNFTTETETATLHVGKTFQNWE</sequence>
<organism evidence="1 2">
    <name type="scientific">Cetraspora pellucida</name>
    <dbReference type="NCBI Taxonomy" id="1433469"/>
    <lineage>
        <taxon>Eukaryota</taxon>
        <taxon>Fungi</taxon>
        <taxon>Fungi incertae sedis</taxon>
        <taxon>Mucoromycota</taxon>
        <taxon>Glomeromycotina</taxon>
        <taxon>Glomeromycetes</taxon>
        <taxon>Diversisporales</taxon>
        <taxon>Gigasporaceae</taxon>
        <taxon>Cetraspora</taxon>
    </lineage>
</organism>
<comment type="caution">
    <text evidence="1">The sequence shown here is derived from an EMBL/GenBank/DDBJ whole genome shotgun (WGS) entry which is preliminary data.</text>
</comment>